<gene>
    <name evidence="5" type="primary">nplT</name>
    <name evidence="5" type="ORF">PTRA_a1710</name>
</gene>
<dbReference type="GO" id="GO:0005975">
    <property type="term" value="P:carbohydrate metabolic process"/>
    <property type="evidence" value="ECO:0007669"/>
    <property type="project" value="InterPro"/>
</dbReference>
<keyword evidence="2" id="KW-0326">Glycosidase</keyword>
<proteinExistence type="predicted"/>
<dbReference type="InterPro" id="IPR006047">
    <property type="entry name" value="GH13_cat_dom"/>
</dbReference>
<dbReference type="Pfam" id="PF10438">
    <property type="entry name" value="Cyc-maltodext_C"/>
    <property type="match status" value="1"/>
</dbReference>
<dbReference type="OrthoDB" id="9805159at2"/>
<evidence type="ECO:0000256" key="3">
    <source>
        <dbReference type="SAM" id="SignalP"/>
    </source>
</evidence>
<evidence type="ECO:0000256" key="1">
    <source>
        <dbReference type="ARBA" id="ARBA00022801"/>
    </source>
</evidence>
<evidence type="ECO:0000313" key="5">
    <source>
        <dbReference type="EMBL" id="ALS32878.1"/>
    </source>
</evidence>
<dbReference type="InterPro" id="IPR013780">
    <property type="entry name" value="Glyco_hydro_b"/>
</dbReference>
<dbReference type="Pfam" id="PF09087">
    <property type="entry name" value="Cyc-maltodext_N"/>
    <property type="match status" value="1"/>
</dbReference>
<dbReference type="InterPro" id="IPR015171">
    <property type="entry name" value="Cyc-maltodext_N"/>
</dbReference>
<dbReference type="InterPro" id="IPR013783">
    <property type="entry name" value="Ig-like_fold"/>
</dbReference>
<dbReference type="Gene3D" id="3.20.20.80">
    <property type="entry name" value="Glycosidases"/>
    <property type="match status" value="1"/>
</dbReference>
<evidence type="ECO:0000259" key="4">
    <source>
        <dbReference type="SMART" id="SM00642"/>
    </source>
</evidence>
<feature type="domain" description="Glycosyl hydrolase family 13 catalytic" evidence="4">
    <location>
        <begin position="129"/>
        <end position="530"/>
    </location>
</feature>
<accession>A0A0U2X698</accession>
<evidence type="ECO:0000313" key="6">
    <source>
        <dbReference type="Proteomes" id="UP000065261"/>
    </source>
</evidence>
<dbReference type="CDD" id="cd11340">
    <property type="entry name" value="AmyAc_bac_CMD_like_3"/>
    <property type="match status" value="1"/>
</dbReference>
<dbReference type="GO" id="GO:0016798">
    <property type="term" value="F:hydrolase activity, acting on glycosyl bonds"/>
    <property type="evidence" value="ECO:0007669"/>
    <property type="project" value="UniProtKB-KW"/>
</dbReference>
<dbReference type="Gene3D" id="2.60.40.1180">
    <property type="entry name" value="Golgi alpha-mannosidase II"/>
    <property type="match status" value="1"/>
</dbReference>
<dbReference type="SMART" id="SM00642">
    <property type="entry name" value="Aamy"/>
    <property type="match status" value="1"/>
</dbReference>
<dbReference type="InterPro" id="IPR017853">
    <property type="entry name" value="GH"/>
</dbReference>
<dbReference type="Gene3D" id="2.60.40.10">
    <property type="entry name" value="Immunoglobulins"/>
    <property type="match status" value="1"/>
</dbReference>
<feature type="signal peptide" evidence="3">
    <location>
        <begin position="1"/>
        <end position="26"/>
    </location>
</feature>
<dbReference type="Pfam" id="PF00128">
    <property type="entry name" value="Alpha-amylase"/>
    <property type="match status" value="1"/>
</dbReference>
<dbReference type="PANTHER" id="PTHR10357:SF210">
    <property type="entry name" value="MALTODEXTRIN GLUCOSIDASE"/>
    <property type="match status" value="1"/>
</dbReference>
<dbReference type="AlphaFoldDB" id="A0A0U2X698"/>
<dbReference type="SUPFAM" id="SSF51011">
    <property type="entry name" value="Glycosyl hydrolase domain"/>
    <property type="match status" value="1"/>
</dbReference>
<evidence type="ECO:0000256" key="2">
    <source>
        <dbReference type="ARBA" id="ARBA00023295"/>
    </source>
</evidence>
<name>A0A0U2X698_9GAMM</name>
<dbReference type="InterPro" id="IPR014756">
    <property type="entry name" value="Ig_E-set"/>
</dbReference>
<dbReference type="KEGG" id="ptn:PTRA_a1710"/>
<dbReference type="Proteomes" id="UP000065261">
    <property type="component" value="Chromosome I"/>
</dbReference>
<keyword evidence="1" id="KW-0378">Hydrolase</keyword>
<organism evidence="5">
    <name type="scientific">Pseudoalteromonas translucida KMM 520</name>
    <dbReference type="NCBI Taxonomy" id="1315283"/>
    <lineage>
        <taxon>Bacteria</taxon>
        <taxon>Pseudomonadati</taxon>
        <taxon>Pseudomonadota</taxon>
        <taxon>Gammaproteobacteria</taxon>
        <taxon>Alteromonadales</taxon>
        <taxon>Pseudoalteromonadaceae</taxon>
        <taxon>Pseudoalteromonas</taxon>
    </lineage>
</organism>
<dbReference type="PANTHER" id="PTHR10357">
    <property type="entry name" value="ALPHA-AMYLASE FAMILY MEMBER"/>
    <property type="match status" value="1"/>
</dbReference>
<feature type="chain" id="PRO_5006834043" evidence="3">
    <location>
        <begin position="27"/>
        <end position="618"/>
    </location>
</feature>
<dbReference type="RefSeq" id="WP_099046589.1">
    <property type="nucleotide sequence ID" value="NZ_CP011034.1"/>
</dbReference>
<dbReference type="EMBL" id="CP011034">
    <property type="protein sequence ID" value="ALS32878.1"/>
    <property type="molecule type" value="Genomic_DNA"/>
</dbReference>
<dbReference type="InterPro" id="IPR019492">
    <property type="entry name" value="Cyclo-malto-dextrinase_C"/>
</dbReference>
<sequence length="618" mass="69522">MKKLIKALFATTLFTAIPLTAIKAQAMSVSPQNWWIGMQNEALQVMLHEPNIAKQQWQLTPYNGVKLISIGKTDNPNYAFLNLKITSQAKPGNLVFTSPAGERFEYPLHTRSSNSAKRKGFNSQDTLYLINPDRFVNGDSSNDTLAGMLEAAAPKSKGGRHGGDLQGVINALPYLNDLGVTQLWLTPALENNMPSYSYHGYAITDFYNIDPRMGSNELYQELSNKAQQQGIGLVMDFVLNHFGSEHVWMSDKPTSDWINFNGEFANGKHATSHARQTIQDPHASQFDKRQFSDGWFVETMPDLNQRQPLLATYLIQNTIWWIEYANLSGIRVDTYSYSDKAFLANWTKAIMSEYPAFNIVGEEWTTNPAIASYWQAGKNNSDGYSSSLPSIMDFSLQEALIQALNEDESWNTGWVKVYQSLANDFLYPNPNNLLVFADNHDMSRVYTELKQNLNKTKMAMTMLLTTRGIAQMYYGTEVLLDNTGSNDHGDIRIDFPGGFAGQTVNAFTGKGLTNAQREMHQTLRTLLNFRKQSPALGYGKLTHFSPQQGIYSYARIADEQIVLVFLNKNKQAKNWSLGYMQEVVKQHTTATNLFTEQQINLTDAITLTPMSATVLVIE</sequence>
<dbReference type="SUPFAM" id="SSF81296">
    <property type="entry name" value="E set domains"/>
    <property type="match status" value="1"/>
</dbReference>
<protein>
    <submittedName>
        <fullName evidence="5">Neopullulanase</fullName>
    </submittedName>
</protein>
<keyword evidence="3" id="KW-0732">Signal</keyword>
<reference evidence="5 6" key="1">
    <citation type="submission" date="2015-03" db="EMBL/GenBank/DDBJ databases">
        <authorList>
            <person name="Murphy D."/>
        </authorList>
    </citation>
    <scope>NUCLEOTIDE SEQUENCE [LARGE SCALE GENOMIC DNA]</scope>
    <source>
        <strain evidence="5 6">KMM 520</strain>
    </source>
</reference>
<dbReference type="PATRIC" id="fig|1315283.4.peg.1471"/>
<dbReference type="SUPFAM" id="SSF51445">
    <property type="entry name" value="(Trans)glycosidases"/>
    <property type="match status" value="1"/>
</dbReference>